<dbReference type="AlphaFoldDB" id="A0A9J6G2A7"/>
<dbReference type="Proteomes" id="UP000821853">
    <property type="component" value="Chromosome 4"/>
</dbReference>
<feature type="region of interest" description="Disordered" evidence="1">
    <location>
        <begin position="171"/>
        <end position="191"/>
    </location>
</feature>
<proteinExistence type="predicted"/>
<keyword evidence="3" id="KW-1185">Reference proteome</keyword>
<name>A0A9J6G2A7_HAELO</name>
<dbReference type="VEuPathDB" id="VectorBase:HLOH_045923"/>
<sequence>MWHRKLFKSLARLRHLGCSAVDAVLDGPLADVIGRRETFFTATASITESRELSRPFRNHERNPGANGCARVKIKGCLPTLGILWETGGSGFRLASWGTVTELKPLRLRANLYPTRYLFNRGARDPKARLWRRCGTHEETTFHILQKCTSIHSPRIVRHNFIEQAIIKKLSHPSGGHNHHGGGHYRLGGSQV</sequence>
<evidence type="ECO:0000313" key="3">
    <source>
        <dbReference type="Proteomes" id="UP000821853"/>
    </source>
</evidence>
<evidence type="ECO:0000256" key="1">
    <source>
        <dbReference type="SAM" id="MobiDB-lite"/>
    </source>
</evidence>
<protein>
    <submittedName>
        <fullName evidence="2">Uncharacterized protein</fullName>
    </submittedName>
</protein>
<evidence type="ECO:0000313" key="2">
    <source>
        <dbReference type="EMBL" id="KAH9372574.1"/>
    </source>
</evidence>
<organism evidence="2 3">
    <name type="scientific">Haemaphysalis longicornis</name>
    <name type="common">Bush tick</name>
    <dbReference type="NCBI Taxonomy" id="44386"/>
    <lineage>
        <taxon>Eukaryota</taxon>
        <taxon>Metazoa</taxon>
        <taxon>Ecdysozoa</taxon>
        <taxon>Arthropoda</taxon>
        <taxon>Chelicerata</taxon>
        <taxon>Arachnida</taxon>
        <taxon>Acari</taxon>
        <taxon>Parasitiformes</taxon>
        <taxon>Ixodida</taxon>
        <taxon>Ixodoidea</taxon>
        <taxon>Ixodidae</taxon>
        <taxon>Haemaphysalinae</taxon>
        <taxon>Haemaphysalis</taxon>
    </lineage>
</organism>
<gene>
    <name evidence="2" type="ORF">HPB48_021518</name>
</gene>
<comment type="caution">
    <text evidence="2">The sequence shown here is derived from an EMBL/GenBank/DDBJ whole genome shotgun (WGS) entry which is preliminary data.</text>
</comment>
<reference evidence="2 3" key="1">
    <citation type="journal article" date="2020" name="Cell">
        <title>Large-Scale Comparative Analyses of Tick Genomes Elucidate Their Genetic Diversity and Vector Capacities.</title>
        <authorList>
            <consortium name="Tick Genome and Microbiome Consortium (TIGMIC)"/>
            <person name="Jia N."/>
            <person name="Wang J."/>
            <person name="Shi W."/>
            <person name="Du L."/>
            <person name="Sun Y."/>
            <person name="Zhan W."/>
            <person name="Jiang J.F."/>
            <person name="Wang Q."/>
            <person name="Zhang B."/>
            <person name="Ji P."/>
            <person name="Bell-Sakyi L."/>
            <person name="Cui X.M."/>
            <person name="Yuan T.T."/>
            <person name="Jiang B.G."/>
            <person name="Yang W.F."/>
            <person name="Lam T.T."/>
            <person name="Chang Q.C."/>
            <person name="Ding S.J."/>
            <person name="Wang X.J."/>
            <person name="Zhu J.G."/>
            <person name="Ruan X.D."/>
            <person name="Zhao L."/>
            <person name="Wei J.T."/>
            <person name="Ye R.Z."/>
            <person name="Que T.C."/>
            <person name="Du C.H."/>
            <person name="Zhou Y.H."/>
            <person name="Cheng J.X."/>
            <person name="Dai P.F."/>
            <person name="Guo W.B."/>
            <person name="Han X.H."/>
            <person name="Huang E.J."/>
            <person name="Li L.F."/>
            <person name="Wei W."/>
            <person name="Gao Y.C."/>
            <person name="Liu J.Z."/>
            <person name="Shao H.Z."/>
            <person name="Wang X."/>
            <person name="Wang C.C."/>
            <person name="Yang T.C."/>
            <person name="Huo Q.B."/>
            <person name="Li W."/>
            <person name="Chen H.Y."/>
            <person name="Chen S.E."/>
            <person name="Zhou L.G."/>
            <person name="Ni X.B."/>
            <person name="Tian J.H."/>
            <person name="Sheng Y."/>
            <person name="Liu T."/>
            <person name="Pan Y.S."/>
            <person name="Xia L.Y."/>
            <person name="Li J."/>
            <person name="Zhao F."/>
            <person name="Cao W.C."/>
        </authorList>
    </citation>
    <scope>NUCLEOTIDE SEQUENCE [LARGE SCALE GENOMIC DNA]</scope>
    <source>
        <strain evidence="2">HaeL-2018</strain>
    </source>
</reference>
<accession>A0A9J6G2A7</accession>
<dbReference type="EMBL" id="JABSTR010000006">
    <property type="protein sequence ID" value="KAH9372574.1"/>
    <property type="molecule type" value="Genomic_DNA"/>
</dbReference>